<keyword evidence="2" id="KW-0418">Kinase</keyword>
<keyword evidence="2" id="KW-0808">Transferase</keyword>
<dbReference type="OMA" id="SHEFVVA"/>
<dbReference type="AlphaFoldDB" id="A0A2P6Q398"/>
<dbReference type="PANTHER" id="PTHR32444">
    <property type="entry name" value="BULB-TYPE LECTIN DOMAIN-CONTAINING PROTEIN"/>
    <property type="match status" value="1"/>
</dbReference>
<evidence type="ECO:0000313" key="3">
    <source>
        <dbReference type="Proteomes" id="UP000238479"/>
    </source>
</evidence>
<dbReference type="EC" id="2.7.11.1" evidence="2"/>
<comment type="caution">
    <text evidence="2">The sequence shown here is derived from an EMBL/GenBank/DDBJ whole genome shotgun (WGS) entry which is preliminary data.</text>
</comment>
<dbReference type="EMBL" id="PDCK01000043">
    <property type="protein sequence ID" value="PRQ28650.1"/>
    <property type="molecule type" value="Genomic_DNA"/>
</dbReference>
<reference evidence="2 3" key="1">
    <citation type="journal article" date="2018" name="Nat. Genet.">
        <title>The Rosa genome provides new insights in the design of modern roses.</title>
        <authorList>
            <person name="Bendahmane M."/>
        </authorList>
    </citation>
    <scope>NUCLEOTIDE SEQUENCE [LARGE SCALE GENOMIC DNA]</scope>
    <source>
        <strain evidence="3">cv. Old Blush</strain>
    </source>
</reference>
<organism evidence="2 3">
    <name type="scientific">Rosa chinensis</name>
    <name type="common">China rose</name>
    <dbReference type="NCBI Taxonomy" id="74649"/>
    <lineage>
        <taxon>Eukaryota</taxon>
        <taxon>Viridiplantae</taxon>
        <taxon>Streptophyta</taxon>
        <taxon>Embryophyta</taxon>
        <taxon>Tracheophyta</taxon>
        <taxon>Spermatophyta</taxon>
        <taxon>Magnoliopsida</taxon>
        <taxon>eudicotyledons</taxon>
        <taxon>Gunneridae</taxon>
        <taxon>Pentapetalae</taxon>
        <taxon>rosids</taxon>
        <taxon>fabids</taxon>
        <taxon>Rosales</taxon>
        <taxon>Rosaceae</taxon>
        <taxon>Rosoideae</taxon>
        <taxon>Rosoideae incertae sedis</taxon>
        <taxon>Rosa</taxon>
    </lineage>
</organism>
<keyword evidence="2" id="KW-0723">Serine/threonine-protein kinase</keyword>
<dbReference type="Pfam" id="PF08276">
    <property type="entry name" value="PAN_2"/>
    <property type="match status" value="1"/>
</dbReference>
<dbReference type="STRING" id="74649.A0A2P6Q398"/>
<dbReference type="PANTHER" id="PTHR32444:SF247">
    <property type="entry name" value="OS01G0958200 PROTEIN"/>
    <property type="match status" value="1"/>
</dbReference>
<dbReference type="Gramene" id="PRQ28650">
    <property type="protein sequence ID" value="PRQ28650"/>
    <property type="gene ID" value="RchiOBHm_Chr5g0005271"/>
</dbReference>
<name>A0A2P6Q398_ROSCH</name>
<dbReference type="InterPro" id="IPR003609">
    <property type="entry name" value="Pan_app"/>
</dbReference>
<evidence type="ECO:0000259" key="1">
    <source>
        <dbReference type="PROSITE" id="PS50948"/>
    </source>
</evidence>
<feature type="domain" description="Apple" evidence="1">
    <location>
        <begin position="1"/>
        <end position="72"/>
    </location>
</feature>
<dbReference type="SMART" id="SM00473">
    <property type="entry name" value="PAN_AP"/>
    <property type="match status" value="1"/>
</dbReference>
<protein>
    <submittedName>
        <fullName evidence="2">Putative non-specific serine/threonine protein kinase</fullName>
        <ecNumber evidence="2">2.7.11.1</ecNumber>
    </submittedName>
</protein>
<sequence>MERLKVPDSHEFVVAALDAKNTSDDCKIRCLNNCSCLAYAFVSKIGCLLWSKDLLDIQEFSSRGEDLYICLARSELGKGKPMKLISSLTATFSISILFP</sequence>
<dbReference type="PROSITE" id="PS50948">
    <property type="entry name" value="PAN"/>
    <property type="match status" value="1"/>
</dbReference>
<keyword evidence="3" id="KW-1185">Reference proteome</keyword>
<dbReference type="Proteomes" id="UP000238479">
    <property type="component" value="Chromosome 5"/>
</dbReference>
<gene>
    <name evidence="2" type="ORF">RchiOBHm_Chr5g0005271</name>
</gene>
<proteinExistence type="predicted"/>
<evidence type="ECO:0000313" key="2">
    <source>
        <dbReference type="EMBL" id="PRQ28650.1"/>
    </source>
</evidence>
<accession>A0A2P6Q398</accession>
<dbReference type="CDD" id="cd01098">
    <property type="entry name" value="PAN_AP_plant"/>
    <property type="match status" value="1"/>
</dbReference>
<dbReference type="GO" id="GO:0004674">
    <property type="term" value="F:protein serine/threonine kinase activity"/>
    <property type="evidence" value="ECO:0007669"/>
    <property type="project" value="UniProtKB-KW"/>
</dbReference>